<evidence type="ECO:0000256" key="7">
    <source>
        <dbReference type="ARBA" id="ARBA00023204"/>
    </source>
</evidence>
<dbReference type="EC" id="2.1.1.63" evidence="3"/>
<evidence type="ECO:0000256" key="4">
    <source>
        <dbReference type="ARBA" id="ARBA00022603"/>
    </source>
</evidence>
<reference evidence="12 13" key="1">
    <citation type="submission" date="2019-09" db="EMBL/GenBank/DDBJ databases">
        <title>Arthrobacter zafarii sp. nov., a moderately thermotolerant and halotolerant actinobacterium isolated from Cholistan desert soil of Pakistan.</title>
        <authorList>
            <person name="Amin A."/>
            <person name="Ahmed I."/>
            <person name="Khalid N."/>
            <person name="Schumann P."/>
            <person name="Busse H.J."/>
            <person name="Khan I.U."/>
            <person name="Li S."/>
            <person name="Li W.J."/>
        </authorList>
    </citation>
    <scope>NUCLEOTIDE SEQUENCE [LARGE SCALE GENOMIC DNA]</scope>
    <source>
        <strain evidence="12 13">NCCP-1664</strain>
    </source>
</reference>
<keyword evidence="4" id="KW-0489">Methyltransferase</keyword>
<evidence type="ECO:0000313" key="13">
    <source>
        <dbReference type="Proteomes" id="UP000325307"/>
    </source>
</evidence>
<feature type="domain" description="Methylguanine DNA methyltransferase ribonuclease-like" evidence="11">
    <location>
        <begin position="68"/>
        <end position="144"/>
    </location>
</feature>
<dbReference type="InterPro" id="IPR036217">
    <property type="entry name" value="MethylDNA_cys_MeTrfase_DNAb"/>
</dbReference>
<keyword evidence="6" id="KW-0227">DNA damage</keyword>
<evidence type="ECO:0000256" key="6">
    <source>
        <dbReference type="ARBA" id="ARBA00022763"/>
    </source>
</evidence>
<accession>A0A5A7NS45</accession>
<evidence type="ECO:0000256" key="1">
    <source>
        <dbReference type="ARBA" id="ARBA00001286"/>
    </source>
</evidence>
<evidence type="ECO:0000256" key="3">
    <source>
        <dbReference type="ARBA" id="ARBA00011918"/>
    </source>
</evidence>
<evidence type="ECO:0000256" key="5">
    <source>
        <dbReference type="ARBA" id="ARBA00022679"/>
    </source>
</evidence>
<organism evidence="12 13">
    <name type="scientific">Zafaria cholistanensis</name>
    <dbReference type="NCBI Taxonomy" id="1682741"/>
    <lineage>
        <taxon>Bacteria</taxon>
        <taxon>Bacillati</taxon>
        <taxon>Actinomycetota</taxon>
        <taxon>Actinomycetes</taxon>
        <taxon>Micrococcales</taxon>
        <taxon>Micrococcaceae</taxon>
        <taxon>Zafaria</taxon>
    </lineage>
</organism>
<dbReference type="Pfam" id="PF02870">
    <property type="entry name" value="Methyltransf_1N"/>
    <property type="match status" value="1"/>
</dbReference>
<evidence type="ECO:0000259" key="11">
    <source>
        <dbReference type="Pfam" id="PF02870"/>
    </source>
</evidence>
<dbReference type="Gene3D" id="3.30.160.70">
    <property type="entry name" value="Methylated DNA-protein cysteine methyltransferase domain"/>
    <property type="match status" value="1"/>
</dbReference>
<dbReference type="Pfam" id="PF01035">
    <property type="entry name" value="DNA_binding_1"/>
    <property type="match status" value="1"/>
</dbReference>
<dbReference type="GO" id="GO:0032259">
    <property type="term" value="P:methylation"/>
    <property type="evidence" value="ECO:0007669"/>
    <property type="project" value="UniProtKB-KW"/>
</dbReference>
<dbReference type="InterPro" id="IPR036631">
    <property type="entry name" value="MGMT_N_sf"/>
</dbReference>
<dbReference type="GO" id="GO:0003908">
    <property type="term" value="F:methylated-DNA-[protein]-cysteine S-methyltransferase activity"/>
    <property type="evidence" value="ECO:0007669"/>
    <property type="project" value="UniProtKB-EC"/>
</dbReference>
<dbReference type="InterPro" id="IPR036388">
    <property type="entry name" value="WH-like_DNA-bd_sf"/>
</dbReference>
<dbReference type="NCBIfam" id="TIGR00589">
    <property type="entry name" value="ogt"/>
    <property type="match status" value="1"/>
</dbReference>
<dbReference type="AlphaFoldDB" id="A0A5A7NS45"/>
<protein>
    <recommendedName>
        <fullName evidence="3">methylated-DNA--[protein]-cysteine S-methyltransferase</fullName>
        <ecNumber evidence="3">2.1.1.63</ecNumber>
    </recommendedName>
</protein>
<comment type="catalytic activity">
    <reaction evidence="1">
        <text>a 4-O-methyl-thymidine in DNA + L-cysteinyl-[protein] = a thymidine in DNA + S-methyl-L-cysteinyl-[protein]</text>
        <dbReference type="Rhea" id="RHEA:53428"/>
        <dbReference type="Rhea" id="RHEA-COMP:10131"/>
        <dbReference type="Rhea" id="RHEA-COMP:10132"/>
        <dbReference type="Rhea" id="RHEA-COMP:13555"/>
        <dbReference type="Rhea" id="RHEA-COMP:13556"/>
        <dbReference type="ChEBI" id="CHEBI:29950"/>
        <dbReference type="ChEBI" id="CHEBI:82612"/>
        <dbReference type="ChEBI" id="CHEBI:137386"/>
        <dbReference type="ChEBI" id="CHEBI:137387"/>
        <dbReference type="EC" id="2.1.1.63"/>
    </reaction>
</comment>
<dbReference type="InterPro" id="IPR008332">
    <property type="entry name" value="MethylG_MeTrfase_N"/>
</dbReference>
<dbReference type="SUPFAM" id="SSF53155">
    <property type="entry name" value="Methylated DNA-protein cysteine methyltransferase domain"/>
    <property type="match status" value="1"/>
</dbReference>
<comment type="catalytic activity">
    <reaction evidence="8">
        <text>a 6-O-methyl-2'-deoxyguanosine in DNA + L-cysteinyl-[protein] = S-methyl-L-cysteinyl-[protein] + a 2'-deoxyguanosine in DNA</text>
        <dbReference type="Rhea" id="RHEA:24000"/>
        <dbReference type="Rhea" id="RHEA-COMP:10131"/>
        <dbReference type="Rhea" id="RHEA-COMP:10132"/>
        <dbReference type="Rhea" id="RHEA-COMP:11367"/>
        <dbReference type="Rhea" id="RHEA-COMP:11368"/>
        <dbReference type="ChEBI" id="CHEBI:29950"/>
        <dbReference type="ChEBI" id="CHEBI:82612"/>
        <dbReference type="ChEBI" id="CHEBI:85445"/>
        <dbReference type="ChEBI" id="CHEBI:85448"/>
        <dbReference type="EC" id="2.1.1.63"/>
    </reaction>
</comment>
<dbReference type="Gene3D" id="1.10.10.10">
    <property type="entry name" value="Winged helix-like DNA-binding domain superfamily/Winged helix DNA-binding domain"/>
    <property type="match status" value="1"/>
</dbReference>
<keyword evidence="5" id="KW-0808">Transferase</keyword>
<dbReference type="EMBL" id="BKDJ01000011">
    <property type="protein sequence ID" value="GER23653.1"/>
    <property type="molecule type" value="Genomic_DNA"/>
</dbReference>
<dbReference type="InterPro" id="IPR014048">
    <property type="entry name" value="MethylDNA_cys_MeTrfase_DNA-bd"/>
</dbReference>
<dbReference type="PANTHER" id="PTHR10815">
    <property type="entry name" value="METHYLATED-DNA--PROTEIN-CYSTEINE METHYLTRANSFERASE"/>
    <property type="match status" value="1"/>
</dbReference>
<keyword evidence="13" id="KW-1185">Reference proteome</keyword>
<evidence type="ECO:0000259" key="10">
    <source>
        <dbReference type="Pfam" id="PF01035"/>
    </source>
</evidence>
<dbReference type="GO" id="GO:0006281">
    <property type="term" value="P:DNA repair"/>
    <property type="evidence" value="ECO:0007669"/>
    <property type="project" value="UniProtKB-KW"/>
</dbReference>
<feature type="compositionally biased region" description="Basic and acidic residues" evidence="9">
    <location>
        <begin position="1"/>
        <end position="14"/>
    </location>
</feature>
<evidence type="ECO:0000256" key="8">
    <source>
        <dbReference type="ARBA" id="ARBA00049348"/>
    </source>
</evidence>
<evidence type="ECO:0000313" key="12">
    <source>
        <dbReference type="EMBL" id="GER23653.1"/>
    </source>
</evidence>
<comment type="caution">
    <text evidence="12">The sequence shown here is derived from an EMBL/GenBank/DDBJ whole genome shotgun (WGS) entry which is preliminary data.</text>
</comment>
<evidence type="ECO:0000256" key="9">
    <source>
        <dbReference type="SAM" id="MobiDB-lite"/>
    </source>
</evidence>
<name>A0A5A7NS45_9MICC</name>
<dbReference type="Proteomes" id="UP000325307">
    <property type="component" value="Unassembled WGS sequence"/>
</dbReference>
<proteinExistence type="inferred from homology"/>
<dbReference type="PROSITE" id="PS00374">
    <property type="entry name" value="MGMT"/>
    <property type="match status" value="1"/>
</dbReference>
<keyword evidence="7" id="KW-0234">DNA repair</keyword>
<comment type="similarity">
    <text evidence="2">Belongs to the MGMT family.</text>
</comment>
<dbReference type="SUPFAM" id="SSF46767">
    <property type="entry name" value="Methylated DNA-protein cysteine methyltransferase, C-terminal domain"/>
    <property type="match status" value="1"/>
</dbReference>
<feature type="region of interest" description="Disordered" evidence="9">
    <location>
        <begin position="1"/>
        <end position="59"/>
    </location>
</feature>
<evidence type="ECO:0000256" key="2">
    <source>
        <dbReference type="ARBA" id="ARBA00008711"/>
    </source>
</evidence>
<feature type="domain" description="Methylated-DNA-[protein]-cysteine S-methyltransferase DNA binding" evidence="10">
    <location>
        <begin position="151"/>
        <end position="229"/>
    </location>
</feature>
<dbReference type="PANTHER" id="PTHR10815:SF13">
    <property type="entry name" value="METHYLATED-DNA--PROTEIN-CYSTEINE METHYLTRANSFERASE"/>
    <property type="match status" value="1"/>
</dbReference>
<dbReference type="FunFam" id="1.10.10.10:FF:000214">
    <property type="entry name" value="Methylated-DNA--protein-cysteine methyltransferase"/>
    <property type="match status" value="1"/>
</dbReference>
<dbReference type="CDD" id="cd06445">
    <property type="entry name" value="ATase"/>
    <property type="match status" value="1"/>
</dbReference>
<sequence length="243" mass="25462">MEGSTREGNSREGSAKATQGTDVAYAKAQQGGGRVPARAGLPNGGGGPPAGAASACHRPQSMRRTELIHRTVDSPLGSLLLVASPAGLVRVAYSVEDHEDVLEGLEALAPGGVERAGAALDGPARQFEDYFAGRRNEFTVRVDLPDPPPTFGAQVLQTVQRVPYGAVATYTDIAALAGRPDSVRAVGAACARNPLPIVVPCHRVVRLDGSLGHYVAGPAAKRWLLRFETLGPDRQVPTHRPGR</sequence>
<dbReference type="InterPro" id="IPR001497">
    <property type="entry name" value="MethylDNA_cys_MeTrfase_AS"/>
</dbReference>
<gene>
    <name evidence="12" type="ORF">NCCP1664_21480</name>
</gene>